<evidence type="ECO:0000256" key="9">
    <source>
        <dbReference type="ARBA" id="ARBA00022840"/>
    </source>
</evidence>
<dbReference type="Gene3D" id="3.40.50.620">
    <property type="entry name" value="HUPs"/>
    <property type="match status" value="1"/>
</dbReference>
<protein>
    <recommendedName>
        <fullName evidence="4">nicotinate-nucleotide adenylyltransferase</fullName>
        <ecNumber evidence="4">2.7.7.18</ecNumber>
    </recommendedName>
    <alternativeName>
        <fullName evidence="13">Deamido-NAD(+) diphosphorylase</fullName>
    </alternativeName>
    <alternativeName>
        <fullName evidence="12">Deamido-NAD(+) pyrophosphorylase</fullName>
    </alternativeName>
    <alternativeName>
        <fullName evidence="11">Nicotinate mononucleotide adenylyltransferase</fullName>
    </alternativeName>
</protein>
<dbReference type="InterPro" id="IPR004821">
    <property type="entry name" value="Cyt_trans-like"/>
</dbReference>
<evidence type="ECO:0000256" key="11">
    <source>
        <dbReference type="ARBA" id="ARBA00031253"/>
    </source>
</evidence>
<evidence type="ECO:0000256" key="4">
    <source>
        <dbReference type="ARBA" id="ARBA00012389"/>
    </source>
</evidence>
<keyword evidence="8" id="KW-0547">Nucleotide-binding</keyword>
<dbReference type="EMBL" id="CACVAW010000030">
    <property type="protein sequence ID" value="CAA6807960.1"/>
    <property type="molecule type" value="Genomic_DNA"/>
</dbReference>
<comment type="function">
    <text evidence="1">Catalyzes the reversible adenylation of nicotinate mononucleotide (NaMN) to nicotinic acid adenine dinucleotide (NaAD).</text>
</comment>
<dbReference type="NCBIfam" id="TIGR00482">
    <property type="entry name" value="nicotinate (nicotinamide) nucleotide adenylyltransferase"/>
    <property type="match status" value="1"/>
</dbReference>
<dbReference type="AlphaFoldDB" id="A0A6S6SQW2"/>
<comment type="similarity">
    <text evidence="3">Belongs to the NadD family.</text>
</comment>
<keyword evidence="7 16" id="KW-0548">Nucleotidyltransferase</keyword>
<keyword evidence="6 16" id="KW-0808">Transferase</keyword>
<evidence type="ECO:0000256" key="1">
    <source>
        <dbReference type="ARBA" id="ARBA00002324"/>
    </source>
</evidence>
<evidence type="ECO:0000313" key="16">
    <source>
        <dbReference type="EMBL" id="CAA6807960.1"/>
    </source>
</evidence>
<evidence type="ECO:0000256" key="14">
    <source>
        <dbReference type="ARBA" id="ARBA00048721"/>
    </source>
</evidence>
<comment type="catalytic activity">
    <reaction evidence="14">
        <text>nicotinate beta-D-ribonucleotide + ATP + H(+) = deamido-NAD(+) + diphosphate</text>
        <dbReference type="Rhea" id="RHEA:22860"/>
        <dbReference type="ChEBI" id="CHEBI:15378"/>
        <dbReference type="ChEBI" id="CHEBI:30616"/>
        <dbReference type="ChEBI" id="CHEBI:33019"/>
        <dbReference type="ChEBI" id="CHEBI:57502"/>
        <dbReference type="ChEBI" id="CHEBI:58437"/>
        <dbReference type="EC" id="2.7.7.18"/>
    </reaction>
</comment>
<sequence>MQAKKSAIYGGSFDPFHVGHATIIKEIFIQYDIKELFIVPTYLNPFKNKFHRLPEHRYMYLKNRYHNLGNIKLIDYELKQQRPVESIETINYLYDKYNLEKPYFIIGADNLNGLEKWGDIKGIKKMVEFVVAKRDGIEIPPQYKVLDINCPISSTELRRII</sequence>
<evidence type="ECO:0000256" key="6">
    <source>
        <dbReference type="ARBA" id="ARBA00022679"/>
    </source>
</evidence>
<feature type="domain" description="Cytidyltransferase-like" evidence="15">
    <location>
        <begin position="8"/>
        <end position="159"/>
    </location>
</feature>
<proteinExistence type="inferred from homology"/>
<keyword evidence="10" id="KW-0520">NAD</keyword>
<dbReference type="PANTHER" id="PTHR39321:SF3">
    <property type="entry name" value="PHOSPHOPANTETHEINE ADENYLYLTRANSFERASE"/>
    <property type="match status" value="1"/>
</dbReference>
<dbReference type="CDD" id="cd02165">
    <property type="entry name" value="NMNAT"/>
    <property type="match status" value="1"/>
</dbReference>
<dbReference type="Pfam" id="PF01467">
    <property type="entry name" value="CTP_transf_like"/>
    <property type="match status" value="1"/>
</dbReference>
<evidence type="ECO:0000259" key="15">
    <source>
        <dbReference type="Pfam" id="PF01467"/>
    </source>
</evidence>
<dbReference type="NCBIfam" id="TIGR00125">
    <property type="entry name" value="cyt_tran_rel"/>
    <property type="match status" value="1"/>
</dbReference>
<dbReference type="PANTHER" id="PTHR39321">
    <property type="entry name" value="NICOTINATE-NUCLEOTIDE ADENYLYLTRANSFERASE-RELATED"/>
    <property type="match status" value="1"/>
</dbReference>
<evidence type="ECO:0000256" key="3">
    <source>
        <dbReference type="ARBA" id="ARBA00009014"/>
    </source>
</evidence>
<evidence type="ECO:0000256" key="10">
    <source>
        <dbReference type="ARBA" id="ARBA00023027"/>
    </source>
</evidence>
<evidence type="ECO:0000256" key="2">
    <source>
        <dbReference type="ARBA" id="ARBA00005019"/>
    </source>
</evidence>
<dbReference type="InterPro" id="IPR005248">
    <property type="entry name" value="NadD/NMNAT"/>
</dbReference>
<organism evidence="16">
    <name type="scientific">uncultured Campylobacterales bacterium</name>
    <dbReference type="NCBI Taxonomy" id="352960"/>
    <lineage>
        <taxon>Bacteria</taxon>
        <taxon>Pseudomonadati</taxon>
        <taxon>Campylobacterota</taxon>
        <taxon>Epsilonproteobacteria</taxon>
        <taxon>Campylobacterales</taxon>
        <taxon>environmental samples</taxon>
    </lineage>
</organism>
<gene>
    <name evidence="16" type="ORF">HELGO_WM15957</name>
</gene>
<dbReference type="InterPro" id="IPR014729">
    <property type="entry name" value="Rossmann-like_a/b/a_fold"/>
</dbReference>
<dbReference type="EC" id="2.7.7.18" evidence="4"/>
<dbReference type="UniPathway" id="UPA00253">
    <property type="reaction ID" value="UER00332"/>
</dbReference>
<evidence type="ECO:0000256" key="5">
    <source>
        <dbReference type="ARBA" id="ARBA00022642"/>
    </source>
</evidence>
<keyword evidence="5" id="KW-0662">Pyridine nucleotide biosynthesis</keyword>
<reference evidence="16" key="1">
    <citation type="submission" date="2020-01" db="EMBL/GenBank/DDBJ databases">
        <authorList>
            <person name="Meier V. D."/>
            <person name="Meier V D."/>
        </authorList>
    </citation>
    <scope>NUCLEOTIDE SEQUENCE</scope>
    <source>
        <strain evidence="16">HLG_WM_MAG_12</strain>
    </source>
</reference>
<dbReference type="GO" id="GO:0005524">
    <property type="term" value="F:ATP binding"/>
    <property type="evidence" value="ECO:0007669"/>
    <property type="project" value="UniProtKB-KW"/>
</dbReference>
<dbReference type="SUPFAM" id="SSF52374">
    <property type="entry name" value="Nucleotidylyl transferase"/>
    <property type="match status" value="1"/>
</dbReference>
<evidence type="ECO:0000256" key="12">
    <source>
        <dbReference type="ARBA" id="ARBA00033140"/>
    </source>
</evidence>
<comment type="pathway">
    <text evidence="2">Cofactor biosynthesis; NAD(+) biosynthesis; deamido-NAD(+) from nicotinate D-ribonucleotide: step 1/1.</text>
</comment>
<keyword evidence="9" id="KW-0067">ATP-binding</keyword>
<accession>A0A6S6SQW2</accession>
<name>A0A6S6SQW2_9BACT</name>
<evidence type="ECO:0000256" key="8">
    <source>
        <dbReference type="ARBA" id="ARBA00022741"/>
    </source>
</evidence>
<dbReference type="GO" id="GO:0009435">
    <property type="term" value="P:NAD+ biosynthetic process"/>
    <property type="evidence" value="ECO:0007669"/>
    <property type="project" value="UniProtKB-UniPathway"/>
</dbReference>
<evidence type="ECO:0000256" key="13">
    <source>
        <dbReference type="ARBA" id="ARBA00033353"/>
    </source>
</evidence>
<evidence type="ECO:0000256" key="7">
    <source>
        <dbReference type="ARBA" id="ARBA00022695"/>
    </source>
</evidence>
<dbReference type="GO" id="GO:0004515">
    <property type="term" value="F:nicotinate-nucleotide adenylyltransferase activity"/>
    <property type="evidence" value="ECO:0007669"/>
    <property type="project" value="UniProtKB-EC"/>
</dbReference>